<dbReference type="SUPFAM" id="SSF69318">
    <property type="entry name" value="Integrin alpha N-terminal domain"/>
    <property type="match status" value="1"/>
</dbReference>
<comment type="caution">
    <text evidence="2">The sequence shown here is derived from an EMBL/GenBank/DDBJ whole genome shotgun (WGS) entry which is preliminary data.</text>
</comment>
<dbReference type="PANTHER" id="PTHR44103:SF1">
    <property type="entry name" value="PROPROTEIN CONVERTASE P"/>
    <property type="match status" value="1"/>
</dbReference>
<proteinExistence type="predicted"/>
<evidence type="ECO:0000256" key="1">
    <source>
        <dbReference type="ARBA" id="ARBA00022729"/>
    </source>
</evidence>
<dbReference type="EMBL" id="QWDC01000001">
    <property type="protein sequence ID" value="RFZ95064.1"/>
    <property type="molecule type" value="Genomic_DNA"/>
</dbReference>
<evidence type="ECO:0000313" key="3">
    <source>
        <dbReference type="Proteomes" id="UP000264217"/>
    </source>
</evidence>
<sequence>MSFKRTSVYIGSLLAGSFLLSLSVGFEGCKSKTAASYQLTGDTVADGKYLAQQYCTSCHALVPADALTKDVWRMHVMPTMADYLKISTYGSEFFKKPTDTGGISLIHWQAIVDYYNKVAPVELKPAKAHVPLATSLAGFTLRKPKEMPDVAFTTMIAGNPSTGKIYTSDLVASNLTEWDSELKPNVLTSLPSGATNLQFQKDGNALLSAVGRLDHVDYPSGRILDVKLNGSDHKTVDVAEDISRPMQTIGADFDKDGKDEIVVCGQGYKKGGVYLLKLDANNKLVKRSTITDRAGAIQAVSQDFNKDGWPDLMVLYGIGNEGLVLYLNDQKGGFISKDLLQFPPVNGSTSFQLADMDHDGNLDLIYTCGYNFHDTRILKPYHGLYIYKNTGDFKFKQEWFYPINGATKAIAADFDGDGDLDIATSAFFADMKNNPAEEFIYFEQQKPMQFKPQSAPISQYGRWMTMDVADINKDGKPDILLGNYASGFMFQPNFSPNWNEHIPFVVLQNNLKK</sequence>
<dbReference type="SUPFAM" id="SSF46626">
    <property type="entry name" value="Cytochrome c"/>
    <property type="match status" value="1"/>
</dbReference>
<dbReference type="InterPro" id="IPR013517">
    <property type="entry name" value="FG-GAP"/>
</dbReference>
<dbReference type="Gene3D" id="2.130.10.130">
    <property type="entry name" value="Integrin alpha, N-terminal"/>
    <property type="match status" value="2"/>
</dbReference>
<dbReference type="Proteomes" id="UP000264217">
    <property type="component" value="Unassembled WGS sequence"/>
</dbReference>
<organism evidence="2 3">
    <name type="scientific">Mucilaginibacter conchicola</name>
    <dbReference type="NCBI Taxonomy" id="2303333"/>
    <lineage>
        <taxon>Bacteria</taxon>
        <taxon>Pseudomonadati</taxon>
        <taxon>Bacteroidota</taxon>
        <taxon>Sphingobacteriia</taxon>
        <taxon>Sphingobacteriales</taxon>
        <taxon>Sphingobacteriaceae</taxon>
        <taxon>Mucilaginibacter</taxon>
    </lineage>
</organism>
<keyword evidence="1" id="KW-0732">Signal</keyword>
<dbReference type="GO" id="GO:0009055">
    <property type="term" value="F:electron transfer activity"/>
    <property type="evidence" value="ECO:0007669"/>
    <property type="project" value="InterPro"/>
</dbReference>
<evidence type="ECO:0000313" key="2">
    <source>
        <dbReference type="EMBL" id="RFZ95064.1"/>
    </source>
</evidence>
<reference evidence="2 3" key="1">
    <citation type="submission" date="2018-08" db="EMBL/GenBank/DDBJ databases">
        <title>Mucilaginibacter sp. MYSH2.</title>
        <authorList>
            <person name="Seo T."/>
        </authorList>
    </citation>
    <scope>NUCLEOTIDE SEQUENCE [LARGE SCALE GENOMIC DNA]</scope>
    <source>
        <strain evidence="2 3">MYSH2</strain>
    </source>
</reference>
<dbReference type="InterPro" id="IPR036909">
    <property type="entry name" value="Cyt_c-like_dom_sf"/>
</dbReference>
<dbReference type="OrthoDB" id="974255at2"/>
<keyword evidence="3" id="KW-1185">Reference proteome</keyword>
<dbReference type="AlphaFoldDB" id="A0A372NYU2"/>
<gene>
    <name evidence="2" type="ORF">D0C36_05930</name>
</gene>
<dbReference type="Pfam" id="PF13517">
    <property type="entry name" value="FG-GAP_3"/>
    <property type="match status" value="2"/>
</dbReference>
<protein>
    <submittedName>
        <fullName evidence="2">VCBS repeat-containing protein</fullName>
    </submittedName>
</protein>
<dbReference type="GO" id="GO:0020037">
    <property type="term" value="F:heme binding"/>
    <property type="evidence" value="ECO:0007669"/>
    <property type="project" value="InterPro"/>
</dbReference>
<name>A0A372NYU2_9SPHI</name>
<accession>A0A372NYU2</accession>
<dbReference type="PANTHER" id="PTHR44103">
    <property type="entry name" value="PROPROTEIN CONVERTASE P"/>
    <property type="match status" value="1"/>
</dbReference>
<dbReference type="InterPro" id="IPR028994">
    <property type="entry name" value="Integrin_alpha_N"/>
</dbReference>
<dbReference type="RefSeq" id="WP_117390621.1">
    <property type="nucleotide sequence ID" value="NZ_QWDC01000001.1"/>
</dbReference>